<dbReference type="EMBL" id="PDCK01000040">
    <property type="protein sequence ID" value="PRQ49235.1"/>
    <property type="molecule type" value="Genomic_DNA"/>
</dbReference>
<sequence>MQLFRNDPDSLVLKVTDNKEFEVTISKLRSSQMWTRIEKQEWGDVFDILKRPRLVRWEEELNDWGFGVLIFAELGVLDDSDTEVGFE</sequence>
<name>A0A2P6RS44_ROSCH</name>
<comment type="caution">
    <text evidence="1">The sequence shown here is derived from an EMBL/GenBank/DDBJ whole genome shotgun (WGS) entry which is preliminary data.</text>
</comment>
<protein>
    <submittedName>
        <fullName evidence="1">Uncharacterized protein</fullName>
    </submittedName>
</protein>
<gene>
    <name evidence="1" type="ORF">RchiOBHm_Chr2g0119661</name>
</gene>
<reference evidence="1 2" key="1">
    <citation type="journal article" date="2018" name="Nat. Genet.">
        <title>The Rosa genome provides new insights in the design of modern roses.</title>
        <authorList>
            <person name="Bendahmane M."/>
        </authorList>
    </citation>
    <scope>NUCLEOTIDE SEQUENCE [LARGE SCALE GENOMIC DNA]</scope>
    <source>
        <strain evidence="2">cv. Old Blush</strain>
    </source>
</reference>
<keyword evidence="2" id="KW-1185">Reference proteome</keyword>
<accession>A0A2P6RS44</accession>
<dbReference type="AlphaFoldDB" id="A0A2P6RS44"/>
<proteinExistence type="predicted"/>
<evidence type="ECO:0000313" key="1">
    <source>
        <dbReference type="EMBL" id="PRQ49235.1"/>
    </source>
</evidence>
<dbReference type="Proteomes" id="UP000238479">
    <property type="component" value="Chromosome 2"/>
</dbReference>
<dbReference type="Gramene" id="PRQ49235">
    <property type="protein sequence ID" value="PRQ49235"/>
    <property type="gene ID" value="RchiOBHm_Chr2g0119661"/>
</dbReference>
<dbReference type="STRING" id="74649.A0A2P6RS44"/>
<evidence type="ECO:0000313" key="2">
    <source>
        <dbReference type="Proteomes" id="UP000238479"/>
    </source>
</evidence>
<organism evidence="1 2">
    <name type="scientific">Rosa chinensis</name>
    <name type="common">China rose</name>
    <dbReference type="NCBI Taxonomy" id="74649"/>
    <lineage>
        <taxon>Eukaryota</taxon>
        <taxon>Viridiplantae</taxon>
        <taxon>Streptophyta</taxon>
        <taxon>Embryophyta</taxon>
        <taxon>Tracheophyta</taxon>
        <taxon>Spermatophyta</taxon>
        <taxon>Magnoliopsida</taxon>
        <taxon>eudicotyledons</taxon>
        <taxon>Gunneridae</taxon>
        <taxon>Pentapetalae</taxon>
        <taxon>rosids</taxon>
        <taxon>fabids</taxon>
        <taxon>Rosales</taxon>
        <taxon>Rosaceae</taxon>
        <taxon>Rosoideae</taxon>
        <taxon>Rosoideae incertae sedis</taxon>
        <taxon>Rosa</taxon>
    </lineage>
</organism>